<evidence type="ECO:0000256" key="6">
    <source>
        <dbReference type="RuleBase" id="RU364113"/>
    </source>
</evidence>
<dbReference type="SUPFAM" id="SSF117892">
    <property type="entry name" value="Band 7/SPFH domain"/>
    <property type="match status" value="1"/>
</dbReference>
<dbReference type="Gene3D" id="3.30.479.30">
    <property type="entry name" value="Band 7 domain"/>
    <property type="match status" value="1"/>
</dbReference>
<dbReference type="InterPro" id="IPR010201">
    <property type="entry name" value="HflK"/>
</dbReference>
<dbReference type="Pfam" id="PF01145">
    <property type="entry name" value="Band_7"/>
    <property type="match status" value="1"/>
</dbReference>
<comment type="function">
    <text evidence="6">HflC and HflK could encode or regulate a protease.</text>
</comment>
<dbReference type="SMART" id="SM00244">
    <property type="entry name" value="PHB"/>
    <property type="match status" value="1"/>
</dbReference>
<feature type="region of interest" description="Disordered" evidence="7">
    <location>
        <begin position="1"/>
        <end position="28"/>
    </location>
</feature>
<feature type="compositionally biased region" description="Basic and acidic residues" evidence="7">
    <location>
        <begin position="399"/>
        <end position="408"/>
    </location>
</feature>
<dbReference type="AlphaFoldDB" id="A0A1F6TJV6"/>
<proteinExistence type="inferred from homology"/>
<accession>A0A1F6TJV6</accession>
<comment type="subcellular location">
    <subcellularLocation>
        <location evidence="1">Membrane</location>
        <topology evidence="1">Single-pass membrane protein</topology>
    </subcellularLocation>
</comment>
<evidence type="ECO:0000313" key="10">
    <source>
        <dbReference type="Proteomes" id="UP000179360"/>
    </source>
</evidence>
<evidence type="ECO:0000313" key="9">
    <source>
        <dbReference type="EMBL" id="OGI45414.1"/>
    </source>
</evidence>
<dbReference type="InterPro" id="IPR001107">
    <property type="entry name" value="Band_7"/>
</dbReference>
<keyword evidence="5 6" id="KW-0472">Membrane</keyword>
<dbReference type="InterPro" id="IPR050710">
    <property type="entry name" value="Band7/mec-2_domain"/>
</dbReference>
<dbReference type="EMBL" id="MFSY01000075">
    <property type="protein sequence ID" value="OGI45414.1"/>
    <property type="molecule type" value="Genomic_DNA"/>
</dbReference>
<evidence type="ECO:0000259" key="8">
    <source>
        <dbReference type="SMART" id="SM00244"/>
    </source>
</evidence>
<keyword evidence="3 6" id="KW-0812">Transmembrane</keyword>
<gene>
    <name evidence="9" type="ORF">A2637_03950</name>
</gene>
<dbReference type="NCBIfam" id="TIGR01933">
    <property type="entry name" value="hflK"/>
    <property type="match status" value="1"/>
</dbReference>
<sequence>MAWNEPGRSGEKDPWGGQRKKPGEGPPDLDQILRNLQEKLRALFGGRKGDGPGGGGLGGLGASGFGIGMIVLVALALWLLSGFYVINQGERGVILRFGKKTALTEAGLRWRLPFPIEQVEKVNVEKVYPLEIGYRSSPRTGDKSVVPKEALMLTEDENIIDIEFAVQYKIKDANDYLFNVHNPASDPEATIRQATESAVREAVGKSTLDFVLTEGRDQVNQNTRELLQQIMDRYRSGIHIVAVEMQRAQPPEEVKTAFDDAVKAREDEQRLKNEAEAYANDIIPRARGGAARMLQEAEGYKASVVARADGDARRFKAVAGEYVKAPGVTRERLYLETMEQVLSNSTTIYVDQKAGGNILYLPLDKLMRLPEPAAGPETAQPASPESETGGAPAGAAGRTRTDLRRRTP</sequence>
<dbReference type="InterPro" id="IPR036013">
    <property type="entry name" value="Band_7/SPFH_dom_sf"/>
</dbReference>
<dbReference type="PANTHER" id="PTHR43327:SF2">
    <property type="entry name" value="MODULATOR OF FTSH PROTEASE HFLK"/>
    <property type="match status" value="1"/>
</dbReference>
<evidence type="ECO:0000256" key="1">
    <source>
        <dbReference type="ARBA" id="ARBA00004167"/>
    </source>
</evidence>
<dbReference type="Pfam" id="PF12221">
    <property type="entry name" value="HflK_N"/>
    <property type="match status" value="1"/>
</dbReference>
<dbReference type="GO" id="GO:0016020">
    <property type="term" value="C:membrane"/>
    <property type="evidence" value="ECO:0007669"/>
    <property type="project" value="UniProtKB-SubCell"/>
</dbReference>
<feature type="region of interest" description="Disordered" evidence="7">
    <location>
        <begin position="371"/>
        <end position="408"/>
    </location>
</feature>
<evidence type="ECO:0000256" key="3">
    <source>
        <dbReference type="ARBA" id="ARBA00022692"/>
    </source>
</evidence>
<evidence type="ECO:0000256" key="5">
    <source>
        <dbReference type="ARBA" id="ARBA00023136"/>
    </source>
</evidence>
<dbReference type="CDD" id="cd03404">
    <property type="entry name" value="SPFH_HflK"/>
    <property type="match status" value="1"/>
</dbReference>
<dbReference type="Proteomes" id="UP000179360">
    <property type="component" value="Unassembled WGS sequence"/>
</dbReference>
<dbReference type="PANTHER" id="PTHR43327">
    <property type="entry name" value="STOMATIN-LIKE PROTEIN 2, MITOCHONDRIAL"/>
    <property type="match status" value="1"/>
</dbReference>
<keyword evidence="4 6" id="KW-1133">Transmembrane helix</keyword>
<comment type="similarity">
    <text evidence="2 6">Belongs to the band 7/mec-2 family. HflK subfamily.</text>
</comment>
<comment type="caution">
    <text evidence="9">The sequence shown here is derived from an EMBL/GenBank/DDBJ whole genome shotgun (WGS) entry which is preliminary data.</text>
</comment>
<protein>
    <recommendedName>
        <fullName evidence="6">Protein HflK</fullName>
    </recommendedName>
</protein>
<feature type="transmembrane region" description="Helical" evidence="6">
    <location>
        <begin position="65"/>
        <end position="86"/>
    </location>
</feature>
<name>A0A1F6TJV6_9PROT</name>
<reference evidence="9 10" key="1">
    <citation type="journal article" date="2016" name="Nat. Commun.">
        <title>Thousands of microbial genomes shed light on interconnected biogeochemical processes in an aquifer system.</title>
        <authorList>
            <person name="Anantharaman K."/>
            <person name="Brown C.T."/>
            <person name="Hug L.A."/>
            <person name="Sharon I."/>
            <person name="Castelle C.J."/>
            <person name="Probst A.J."/>
            <person name="Thomas B.C."/>
            <person name="Singh A."/>
            <person name="Wilkins M.J."/>
            <person name="Karaoz U."/>
            <person name="Brodie E.L."/>
            <person name="Williams K.H."/>
            <person name="Hubbard S.S."/>
            <person name="Banfield J.F."/>
        </authorList>
    </citation>
    <scope>NUCLEOTIDE SEQUENCE [LARGE SCALE GENOMIC DNA]</scope>
</reference>
<comment type="subunit">
    <text evidence="6">HflC and HflK may interact to form a multimeric complex.</text>
</comment>
<dbReference type="STRING" id="1817764.A2637_03950"/>
<organism evidence="9 10">
    <name type="scientific">Candidatus Muproteobacteria bacterium RIFCSPHIGHO2_01_FULL_65_16</name>
    <dbReference type="NCBI Taxonomy" id="1817764"/>
    <lineage>
        <taxon>Bacteria</taxon>
        <taxon>Pseudomonadati</taxon>
        <taxon>Pseudomonadota</taxon>
        <taxon>Candidatus Muproteobacteria</taxon>
    </lineage>
</organism>
<evidence type="ECO:0000256" key="4">
    <source>
        <dbReference type="ARBA" id="ARBA00022989"/>
    </source>
</evidence>
<evidence type="ECO:0000256" key="2">
    <source>
        <dbReference type="ARBA" id="ARBA00006971"/>
    </source>
</evidence>
<dbReference type="InterPro" id="IPR020980">
    <property type="entry name" value="Membrane_HflK_N"/>
</dbReference>
<feature type="domain" description="Band 7" evidence="8">
    <location>
        <begin position="81"/>
        <end position="262"/>
    </location>
</feature>
<evidence type="ECO:0000256" key="7">
    <source>
        <dbReference type="SAM" id="MobiDB-lite"/>
    </source>
</evidence>